<dbReference type="PANTHER" id="PTHR11570">
    <property type="entry name" value="S-ADENOSYLMETHIONINE DECARBOXYLASE"/>
    <property type="match status" value="1"/>
</dbReference>
<keyword evidence="2" id="KW-1185">Reference proteome</keyword>
<dbReference type="InterPro" id="IPR048283">
    <property type="entry name" value="AdoMetDC-like"/>
</dbReference>
<dbReference type="PROSITE" id="PS01336">
    <property type="entry name" value="ADOMETDC"/>
    <property type="match status" value="1"/>
</dbReference>
<sequence length="302" mass="34210">MFFEGSEKKVQIRVTPQAGSLRELGIEFWRALVAQSQASILSQVQSAELDAFILSESSLFVWDDRFVMITCGNISLVDSIGFFLQRFDRELLAEVSFQRKNEYQSHLQKTTFEQDQQQLSQWLPGRAHQLGHLDGHHNFIWYWHAGHQPKALDINTELLMYHISGEAADYLRSQGQSIAGVRRALALEDLFAGFIIDDFLFEPYGYSVNGVKGCQYFTIHITPQEDSSYVSFETNIDLALNHPTLLDQLCQILNPSSFDLITFNCSPSLTASDDTVLVAHQSASLQAVYPVDFKHFMCPLGT</sequence>
<dbReference type="AlphaFoldDB" id="A0AA37W1X8"/>
<name>A0AA37W1X8_9GAMM</name>
<dbReference type="RefSeq" id="WP_095504950.1">
    <property type="nucleotide sequence ID" value="NZ_BSNC01000006.1"/>
</dbReference>
<comment type="caution">
    <text evidence="1">The sequence shown here is derived from an EMBL/GenBank/DDBJ whole genome shotgun (WGS) entry which is preliminary data.</text>
</comment>
<protein>
    <submittedName>
        <fullName evidence="1">S-adenosylmethionine decarboxylase SpeD</fullName>
    </submittedName>
</protein>
<dbReference type="Proteomes" id="UP001161422">
    <property type="component" value="Unassembled WGS sequence"/>
</dbReference>
<dbReference type="InterPro" id="IPR018166">
    <property type="entry name" value="S-AdoMet_deCO2ase_CS"/>
</dbReference>
<proteinExistence type="predicted"/>
<dbReference type="Gene3D" id="3.60.90.10">
    <property type="entry name" value="S-adenosylmethionine decarboxylase"/>
    <property type="match status" value="1"/>
</dbReference>
<organism evidence="1 2">
    <name type="scientific">Paraferrimonas sedimenticola</name>
    <dbReference type="NCBI Taxonomy" id="375674"/>
    <lineage>
        <taxon>Bacteria</taxon>
        <taxon>Pseudomonadati</taxon>
        <taxon>Pseudomonadota</taxon>
        <taxon>Gammaproteobacteria</taxon>
        <taxon>Alteromonadales</taxon>
        <taxon>Ferrimonadaceae</taxon>
        <taxon>Paraferrimonas</taxon>
    </lineage>
</organism>
<reference evidence="1" key="2">
    <citation type="submission" date="2023-01" db="EMBL/GenBank/DDBJ databases">
        <title>Draft genome sequence of Paraferrimonas sedimenticola strain NBRC 101628.</title>
        <authorList>
            <person name="Sun Q."/>
            <person name="Mori K."/>
        </authorList>
    </citation>
    <scope>NUCLEOTIDE SEQUENCE</scope>
    <source>
        <strain evidence="1">NBRC 101628</strain>
    </source>
</reference>
<dbReference type="GO" id="GO:0004014">
    <property type="term" value="F:adenosylmethionine decarboxylase activity"/>
    <property type="evidence" value="ECO:0007669"/>
    <property type="project" value="InterPro"/>
</dbReference>
<dbReference type="Pfam" id="PF01536">
    <property type="entry name" value="SAM_decarbox"/>
    <property type="match status" value="1"/>
</dbReference>
<dbReference type="EMBL" id="BSNC01000006">
    <property type="protein sequence ID" value="GLP97183.1"/>
    <property type="molecule type" value="Genomic_DNA"/>
</dbReference>
<dbReference type="SUPFAM" id="SSF56276">
    <property type="entry name" value="S-adenosylmethionine decarboxylase"/>
    <property type="match status" value="1"/>
</dbReference>
<dbReference type="GO" id="GO:0008295">
    <property type="term" value="P:spermidine biosynthetic process"/>
    <property type="evidence" value="ECO:0007669"/>
    <property type="project" value="InterPro"/>
</dbReference>
<gene>
    <name evidence="1" type="primary">speD</name>
    <name evidence="1" type="ORF">GCM10007895_24900</name>
</gene>
<accession>A0AA37W1X8</accession>
<reference evidence="1" key="1">
    <citation type="journal article" date="2014" name="Int. J. Syst. Evol. Microbiol.">
        <title>Complete genome sequence of Corynebacterium casei LMG S-19264T (=DSM 44701T), isolated from a smear-ripened cheese.</title>
        <authorList>
            <consortium name="US DOE Joint Genome Institute (JGI-PGF)"/>
            <person name="Walter F."/>
            <person name="Albersmeier A."/>
            <person name="Kalinowski J."/>
            <person name="Ruckert C."/>
        </authorList>
    </citation>
    <scope>NUCLEOTIDE SEQUENCE</scope>
    <source>
        <strain evidence="1">NBRC 101628</strain>
    </source>
</reference>
<evidence type="ECO:0000313" key="1">
    <source>
        <dbReference type="EMBL" id="GLP97183.1"/>
    </source>
</evidence>
<dbReference type="InterPro" id="IPR016067">
    <property type="entry name" value="S-AdoMet_deCO2ase_core"/>
</dbReference>
<dbReference type="PANTHER" id="PTHR11570:SF0">
    <property type="entry name" value="S-ADENOSYLMETHIONINE DECARBOXYLASE PROENZYME"/>
    <property type="match status" value="1"/>
</dbReference>
<evidence type="ECO:0000313" key="2">
    <source>
        <dbReference type="Proteomes" id="UP001161422"/>
    </source>
</evidence>